<evidence type="ECO:0000256" key="7">
    <source>
        <dbReference type="ARBA" id="ARBA00023224"/>
    </source>
</evidence>
<feature type="domain" description="Methyl-accepting transducer" evidence="12">
    <location>
        <begin position="382"/>
        <end position="618"/>
    </location>
</feature>
<dbReference type="SMART" id="SM00283">
    <property type="entry name" value="MA"/>
    <property type="match status" value="1"/>
</dbReference>
<gene>
    <name evidence="14" type="ORF">LEP1GSC058_1479</name>
</gene>
<dbReference type="STRING" id="1193011.LEP1GSC058_1479"/>
<dbReference type="Pfam" id="PF02743">
    <property type="entry name" value="dCache_1"/>
    <property type="match status" value="1"/>
</dbReference>
<evidence type="ECO:0000256" key="5">
    <source>
        <dbReference type="ARBA" id="ARBA00022989"/>
    </source>
</evidence>
<proteinExistence type="inferred from homology"/>
<evidence type="ECO:0000256" key="4">
    <source>
        <dbReference type="ARBA" id="ARBA00022692"/>
    </source>
</evidence>
<feature type="chain" id="PRO_5004524430" evidence="11">
    <location>
        <begin position="21"/>
        <end position="655"/>
    </location>
</feature>
<comment type="similarity">
    <text evidence="8">Belongs to the methyl-accepting chemotaxis (MCP) protein family.</text>
</comment>
<dbReference type="GO" id="GO:0006935">
    <property type="term" value="P:chemotaxis"/>
    <property type="evidence" value="ECO:0007669"/>
    <property type="project" value="UniProtKB-KW"/>
</dbReference>
<evidence type="ECO:0000256" key="10">
    <source>
        <dbReference type="SAM" id="Phobius"/>
    </source>
</evidence>
<evidence type="ECO:0000256" key="1">
    <source>
        <dbReference type="ARBA" id="ARBA00004651"/>
    </source>
</evidence>
<evidence type="ECO:0000256" key="9">
    <source>
        <dbReference type="PROSITE-ProRule" id="PRU00284"/>
    </source>
</evidence>
<dbReference type="Pfam" id="PF00015">
    <property type="entry name" value="MCPsignal"/>
    <property type="match status" value="1"/>
</dbReference>
<evidence type="ECO:0000256" key="11">
    <source>
        <dbReference type="SAM" id="SignalP"/>
    </source>
</evidence>
<keyword evidence="7 9" id="KW-0807">Transducer</keyword>
<evidence type="ECO:0000256" key="3">
    <source>
        <dbReference type="ARBA" id="ARBA00022500"/>
    </source>
</evidence>
<name>S3W820_9LEPT</name>
<sequence>MLFSSSATVILLTAALSSFAYFTAKSYIEETYIDEMKKVSRVSSREIKDFFDTQFNLAKFIANQSTVIKAAAGQDRAVLNPMLADLNSKFAVYENAFFSTPEENPLTFADATGKGSNFRWGKKGFDENIQASLQGKPFLSKVGQSPITKEPVTLLTVPIMDGKKVVGILGFALSLNSVTEAVVKDVKIGADGYIAIVDSAGVVVGHPDKSLIMKLDLSKTEWGRRMLSLKTDQHTEYFFKKEKIATVYRIEEYGMLVAAVVSKDELADVVHSMLYKIIAFAAIFLVVSILFLSRLLTTRLKPLEEARNLFKSMSQGDLSKDLDIIHDDEIGDLSRDTNAFLNGLKNSLKEIQKVSSELASSAEALSANSENFSNSAQSTAASTEQMSATVEEMSAGMETISGTTENQYRNISDFHAKISELSESVRKIGEEIQSTLGIAKSISSQAKKGEESLNGMTDMIANILKSSGEMKAIVGIINDISDQTQLLALNAAIEAARAGEAGKGFAVVAEEISKLSEKTASSIKSISSMIAKNNTELDSGAKGIQSSTEIIHAIIRNVDSVSDAMDKLYSITSSQEEVNKIVNQKANQVGAESESVKIATAEQRRAVREIAQVIIQINEHTLNTASGAEQMSTSSKGLSSTAETLRRIAEKFKFN</sequence>
<evidence type="ECO:0000313" key="15">
    <source>
        <dbReference type="Proteomes" id="UP000014540"/>
    </source>
</evidence>
<protein>
    <submittedName>
        <fullName evidence="14">Methyl-accepting chemotaxis protein signaling domain protein</fullName>
    </submittedName>
</protein>
<dbReference type="InterPro" id="IPR029151">
    <property type="entry name" value="Sensor-like_sf"/>
</dbReference>
<dbReference type="PROSITE" id="PS50885">
    <property type="entry name" value="HAMP"/>
    <property type="match status" value="1"/>
</dbReference>
<dbReference type="CDD" id="cd06225">
    <property type="entry name" value="HAMP"/>
    <property type="match status" value="1"/>
</dbReference>
<keyword evidence="6 10" id="KW-0472">Membrane</keyword>
<dbReference type="Proteomes" id="UP000014540">
    <property type="component" value="Unassembled WGS sequence"/>
</dbReference>
<dbReference type="InterPro" id="IPR033479">
    <property type="entry name" value="dCache_1"/>
</dbReference>
<feature type="domain" description="HAMP" evidence="13">
    <location>
        <begin position="297"/>
        <end position="349"/>
    </location>
</feature>
<dbReference type="CDD" id="cd18773">
    <property type="entry name" value="PDC1_HK_sensor"/>
    <property type="match status" value="1"/>
</dbReference>
<dbReference type="AlphaFoldDB" id="S3W820"/>
<dbReference type="EMBL" id="AKWZ02000001">
    <property type="protein sequence ID" value="EPG76212.1"/>
    <property type="molecule type" value="Genomic_DNA"/>
</dbReference>
<keyword evidence="4 10" id="KW-0812">Transmembrane</keyword>
<evidence type="ECO:0000313" key="14">
    <source>
        <dbReference type="EMBL" id="EPG76212.1"/>
    </source>
</evidence>
<evidence type="ECO:0000256" key="8">
    <source>
        <dbReference type="ARBA" id="ARBA00029447"/>
    </source>
</evidence>
<dbReference type="PANTHER" id="PTHR32089">
    <property type="entry name" value="METHYL-ACCEPTING CHEMOTAXIS PROTEIN MCPB"/>
    <property type="match status" value="1"/>
</dbReference>
<evidence type="ECO:0000256" key="2">
    <source>
        <dbReference type="ARBA" id="ARBA00022475"/>
    </source>
</evidence>
<dbReference type="CDD" id="cd12912">
    <property type="entry name" value="PDC2_MCP_like"/>
    <property type="match status" value="1"/>
</dbReference>
<keyword evidence="15" id="KW-1185">Reference proteome</keyword>
<feature type="signal peptide" evidence="11">
    <location>
        <begin position="1"/>
        <end position="20"/>
    </location>
</feature>
<evidence type="ECO:0000256" key="6">
    <source>
        <dbReference type="ARBA" id="ARBA00023136"/>
    </source>
</evidence>
<accession>S3W820</accession>
<dbReference type="PANTHER" id="PTHR32089:SF112">
    <property type="entry name" value="LYSOZYME-LIKE PROTEIN-RELATED"/>
    <property type="match status" value="1"/>
</dbReference>
<feature type="transmembrane region" description="Helical" evidence="10">
    <location>
        <begin position="273"/>
        <end position="292"/>
    </location>
</feature>
<dbReference type="InterPro" id="IPR004089">
    <property type="entry name" value="MCPsignal_dom"/>
</dbReference>
<dbReference type="Gene3D" id="3.30.450.20">
    <property type="entry name" value="PAS domain"/>
    <property type="match status" value="1"/>
</dbReference>
<organism evidence="14 15">
    <name type="scientific">Leptospira fainei serovar Hurstbridge str. BUT 6</name>
    <dbReference type="NCBI Taxonomy" id="1193011"/>
    <lineage>
        <taxon>Bacteria</taxon>
        <taxon>Pseudomonadati</taxon>
        <taxon>Spirochaetota</taxon>
        <taxon>Spirochaetia</taxon>
        <taxon>Leptospirales</taxon>
        <taxon>Leptospiraceae</taxon>
        <taxon>Leptospira</taxon>
    </lineage>
</organism>
<dbReference type="GO" id="GO:0007165">
    <property type="term" value="P:signal transduction"/>
    <property type="evidence" value="ECO:0007669"/>
    <property type="project" value="UniProtKB-KW"/>
</dbReference>
<keyword evidence="3" id="KW-0145">Chemotaxis</keyword>
<dbReference type="PROSITE" id="PS50111">
    <property type="entry name" value="CHEMOTAXIS_TRANSDUC_2"/>
    <property type="match status" value="1"/>
</dbReference>
<evidence type="ECO:0000259" key="12">
    <source>
        <dbReference type="PROSITE" id="PS50111"/>
    </source>
</evidence>
<dbReference type="GO" id="GO:0005886">
    <property type="term" value="C:plasma membrane"/>
    <property type="evidence" value="ECO:0007669"/>
    <property type="project" value="UniProtKB-SubCell"/>
</dbReference>
<dbReference type="InterPro" id="IPR003660">
    <property type="entry name" value="HAMP_dom"/>
</dbReference>
<dbReference type="SUPFAM" id="SSF103190">
    <property type="entry name" value="Sensory domain-like"/>
    <property type="match status" value="1"/>
</dbReference>
<dbReference type="Gene3D" id="1.10.287.950">
    <property type="entry name" value="Methyl-accepting chemotaxis protein"/>
    <property type="match status" value="2"/>
</dbReference>
<keyword evidence="2" id="KW-1003">Cell membrane</keyword>
<keyword evidence="5 10" id="KW-1133">Transmembrane helix</keyword>
<dbReference type="SMART" id="SM00304">
    <property type="entry name" value="HAMP"/>
    <property type="match status" value="1"/>
</dbReference>
<comment type="subcellular location">
    <subcellularLocation>
        <location evidence="1">Cell membrane</location>
        <topology evidence="1">Multi-pass membrane protein</topology>
    </subcellularLocation>
</comment>
<dbReference type="Pfam" id="PF00672">
    <property type="entry name" value="HAMP"/>
    <property type="match status" value="1"/>
</dbReference>
<dbReference type="SUPFAM" id="SSF58104">
    <property type="entry name" value="Methyl-accepting chemotaxis protein (MCP) signaling domain"/>
    <property type="match status" value="1"/>
</dbReference>
<keyword evidence="11" id="KW-0732">Signal</keyword>
<comment type="caution">
    <text evidence="14">The sequence shown here is derived from an EMBL/GenBank/DDBJ whole genome shotgun (WGS) entry which is preliminary data.</text>
</comment>
<evidence type="ECO:0000259" key="13">
    <source>
        <dbReference type="PROSITE" id="PS50885"/>
    </source>
</evidence>
<reference evidence="14" key="1">
    <citation type="submission" date="2013-04" db="EMBL/GenBank/DDBJ databases">
        <authorList>
            <person name="Harkins D.M."/>
            <person name="Durkin A.S."/>
            <person name="Selengut J.D."/>
            <person name="Sanka R."/>
            <person name="DePew J."/>
            <person name="Purushe J."/>
            <person name="Ahmed A."/>
            <person name="van der Linden H."/>
            <person name="Goris M.G.A."/>
            <person name="Hartskeerl R.A."/>
            <person name="Vinetz J.M."/>
            <person name="Sutton G.G."/>
            <person name="Nelson W.C."/>
            <person name="Fouts D.E."/>
        </authorList>
    </citation>
    <scope>NUCLEOTIDE SEQUENCE [LARGE SCALE GENOMIC DNA]</scope>
    <source>
        <strain evidence="14">BUT 6</strain>
    </source>
</reference>